<evidence type="ECO:0000256" key="5">
    <source>
        <dbReference type="ARBA" id="ARBA00023242"/>
    </source>
</evidence>
<dbReference type="SUPFAM" id="SSF101936">
    <property type="entry name" value="DNA-binding pseudobarrel domain"/>
    <property type="match status" value="1"/>
</dbReference>
<gene>
    <name evidence="6" type="ORF">SADUNF_Sadunf07G0102000</name>
</gene>
<evidence type="ECO:0000256" key="1">
    <source>
        <dbReference type="ARBA" id="ARBA00004123"/>
    </source>
</evidence>
<evidence type="ECO:0000313" key="7">
    <source>
        <dbReference type="Proteomes" id="UP000657918"/>
    </source>
</evidence>
<dbReference type="GO" id="GO:0003677">
    <property type="term" value="F:DNA binding"/>
    <property type="evidence" value="ECO:0007669"/>
    <property type="project" value="UniProtKB-KW"/>
</dbReference>
<dbReference type="GO" id="GO:0005634">
    <property type="term" value="C:nucleus"/>
    <property type="evidence" value="ECO:0007669"/>
    <property type="project" value="UniProtKB-SubCell"/>
</dbReference>
<dbReference type="CDD" id="cd10017">
    <property type="entry name" value="B3_DNA"/>
    <property type="match status" value="1"/>
</dbReference>
<dbReference type="OrthoDB" id="954231at2759"/>
<evidence type="ECO:0000256" key="3">
    <source>
        <dbReference type="ARBA" id="ARBA00023125"/>
    </source>
</evidence>
<protein>
    <recommendedName>
        <fullName evidence="8">TF-B3 domain-containing protein</fullName>
    </recommendedName>
</protein>
<keyword evidence="2" id="KW-0805">Transcription regulation</keyword>
<comment type="subcellular location">
    <subcellularLocation>
        <location evidence="1">Nucleus</location>
    </subcellularLocation>
</comment>
<keyword evidence="4" id="KW-0804">Transcription</keyword>
<keyword evidence="5" id="KW-0539">Nucleus</keyword>
<dbReference type="EMBL" id="JADGMS010000007">
    <property type="protein sequence ID" value="KAF9679072.1"/>
    <property type="molecule type" value="Genomic_DNA"/>
</dbReference>
<keyword evidence="3" id="KW-0238">DNA-binding</keyword>
<name>A0A835MU87_9ROSI</name>
<comment type="caution">
    <text evidence="6">The sequence shown here is derived from an EMBL/GenBank/DDBJ whole genome shotgun (WGS) entry which is preliminary data.</text>
</comment>
<evidence type="ECO:0000313" key="6">
    <source>
        <dbReference type="EMBL" id="KAF9679072.1"/>
    </source>
</evidence>
<evidence type="ECO:0000256" key="4">
    <source>
        <dbReference type="ARBA" id="ARBA00023163"/>
    </source>
</evidence>
<dbReference type="InterPro" id="IPR015300">
    <property type="entry name" value="DNA-bd_pseudobarrel_sf"/>
</dbReference>
<accession>A0A835MU87</accession>
<dbReference type="AlphaFoldDB" id="A0A835MU87"/>
<dbReference type="Proteomes" id="UP000657918">
    <property type="component" value="Unassembled WGS sequence"/>
</dbReference>
<proteinExistence type="predicted"/>
<sequence length="254" mass="29197">MEIELVKKKLTTTDIASCLAYPTGNLWAFQMVRGRNAINFNARDPTGRVWEFKLCTRNHGRYKKPVIRGDWLDYVDEKGLTVDDFIILTMVEDAENGVSYNIRVRKTLLLLLQHLMLSLFIYKRGMIKLSSSTTSLWVVLGTKAVAVRVLTIIQYAWAPDACPYEVISRLFEWGKDKTLTILMQEIPLEECGNFRLCTRNHGRYEKPVITGDWLDYVREKGLTVDDFIILTIVEDAENGVGYNIRVEPNLELAL</sequence>
<organism evidence="6 7">
    <name type="scientific">Salix dunnii</name>
    <dbReference type="NCBI Taxonomy" id="1413687"/>
    <lineage>
        <taxon>Eukaryota</taxon>
        <taxon>Viridiplantae</taxon>
        <taxon>Streptophyta</taxon>
        <taxon>Embryophyta</taxon>
        <taxon>Tracheophyta</taxon>
        <taxon>Spermatophyta</taxon>
        <taxon>Magnoliopsida</taxon>
        <taxon>eudicotyledons</taxon>
        <taxon>Gunneridae</taxon>
        <taxon>Pentapetalae</taxon>
        <taxon>rosids</taxon>
        <taxon>fabids</taxon>
        <taxon>Malpighiales</taxon>
        <taxon>Salicaceae</taxon>
        <taxon>Saliceae</taxon>
        <taxon>Salix</taxon>
    </lineage>
</organism>
<evidence type="ECO:0000256" key="2">
    <source>
        <dbReference type="ARBA" id="ARBA00023015"/>
    </source>
</evidence>
<dbReference type="Gene3D" id="2.40.330.10">
    <property type="entry name" value="DNA-binding pseudobarrel domain"/>
    <property type="match status" value="1"/>
</dbReference>
<evidence type="ECO:0008006" key="8">
    <source>
        <dbReference type="Google" id="ProtNLM"/>
    </source>
</evidence>
<dbReference type="InterPro" id="IPR003340">
    <property type="entry name" value="B3_DNA-bd"/>
</dbReference>
<keyword evidence="7" id="KW-1185">Reference proteome</keyword>
<reference evidence="6 7" key="1">
    <citation type="submission" date="2020-10" db="EMBL/GenBank/DDBJ databases">
        <title>Plant Genome Project.</title>
        <authorList>
            <person name="Zhang R.-G."/>
        </authorList>
    </citation>
    <scope>NUCLEOTIDE SEQUENCE [LARGE SCALE GENOMIC DNA]</scope>
    <source>
        <strain evidence="6">FAFU-HL-1</strain>
        <tissue evidence="6">Leaf</tissue>
    </source>
</reference>